<evidence type="ECO:0000313" key="1">
    <source>
        <dbReference type="EMBL" id="KAA6166431.1"/>
    </source>
</evidence>
<proteinExistence type="predicted"/>
<organism evidence="1 2">
    <name type="scientific">Pseudomonas veronii</name>
    <dbReference type="NCBI Taxonomy" id="76761"/>
    <lineage>
        <taxon>Bacteria</taxon>
        <taxon>Pseudomonadati</taxon>
        <taxon>Pseudomonadota</taxon>
        <taxon>Gammaproteobacteria</taxon>
        <taxon>Pseudomonadales</taxon>
        <taxon>Pseudomonadaceae</taxon>
        <taxon>Pseudomonas</taxon>
    </lineage>
</organism>
<evidence type="ECO:0000313" key="2">
    <source>
        <dbReference type="Proteomes" id="UP000323909"/>
    </source>
</evidence>
<gene>
    <name evidence="1" type="ORF">F3K53_33790</name>
</gene>
<sequence>MKIKVTDVFSEKGTLRVKFNSPFGNATALWGGITLKIGETLDVELELDEIFSWGQNIMSSSGTTPEITSVNGAHKIIGELIQDADQSCAILKIGESITLIELDKPITQKSRFVEVIATNILLHPTNA</sequence>
<accession>A0A5M8E7W6</accession>
<comment type="caution">
    <text evidence="1">The sequence shown here is derived from an EMBL/GenBank/DDBJ whole genome shotgun (WGS) entry which is preliminary data.</text>
</comment>
<dbReference type="EMBL" id="VWXT01000870">
    <property type="protein sequence ID" value="KAA6166431.1"/>
    <property type="molecule type" value="Genomic_DNA"/>
</dbReference>
<dbReference type="Proteomes" id="UP000323909">
    <property type="component" value="Unassembled WGS sequence"/>
</dbReference>
<dbReference type="AlphaFoldDB" id="A0A5M8E7W6"/>
<dbReference type="RefSeq" id="WP_150055530.1">
    <property type="nucleotide sequence ID" value="NZ_VWXT01000870.1"/>
</dbReference>
<name>A0A5M8E7W6_PSEVE</name>
<reference evidence="1 2" key="1">
    <citation type="submission" date="2019-09" db="EMBL/GenBank/DDBJ databases">
        <title>Genomic sequencing of 4 copper resistant soil isolates.</title>
        <authorList>
            <person name="Havryliuk O."/>
        </authorList>
    </citation>
    <scope>NUCLEOTIDE SEQUENCE [LARGE SCALE GENOMIC DNA]</scope>
    <source>
        <strain evidence="1 2">UKR4</strain>
    </source>
</reference>
<protein>
    <submittedName>
        <fullName evidence="1">Uncharacterized protein</fullName>
    </submittedName>
</protein>